<gene>
    <name evidence="2" type="ORF">TWF694_004913</name>
</gene>
<keyword evidence="3" id="KW-1185">Reference proteome</keyword>
<protein>
    <submittedName>
        <fullName evidence="2">Uncharacterized protein</fullName>
    </submittedName>
</protein>
<feature type="compositionally biased region" description="Basic and acidic residues" evidence="1">
    <location>
        <begin position="1"/>
        <end position="29"/>
    </location>
</feature>
<evidence type="ECO:0000313" key="3">
    <source>
        <dbReference type="Proteomes" id="UP001365542"/>
    </source>
</evidence>
<dbReference type="Proteomes" id="UP001365542">
    <property type="component" value="Unassembled WGS sequence"/>
</dbReference>
<comment type="caution">
    <text evidence="2">The sequence shown here is derived from an EMBL/GenBank/DDBJ whole genome shotgun (WGS) entry which is preliminary data.</text>
</comment>
<dbReference type="AlphaFoldDB" id="A0AAV9WU35"/>
<dbReference type="EMBL" id="JAVHJO010000016">
    <property type="protein sequence ID" value="KAK6526314.1"/>
    <property type="molecule type" value="Genomic_DNA"/>
</dbReference>
<sequence>MGRERYLREDSRYTKREQVQPEEDKKEGRPAVTSTGLDSSIQAASSSLDTQPQVPSPGIALLEMQVPVLFFSERFSMRGRKRVNEPRYLGIYKTTILTHP</sequence>
<evidence type="ECO:0000256" key="1">
    <source>
        <dbReference type="SAM" id="MobiDB-lite"/>
    </source>
</evidence>
<organism evidence="2 3">
    <name type="scientific">Orbilia ellipsospora</name>
    <dbReference type="NCBI Taxonomy" id="2528407"/>
    <lineage>
        <taxon>Eukaryota</taxon>
        <taxon>Fungi</taxon>
        <taxon>Dikarya</taxon>
        <taxon>Ascomycota</taxon>
        <taxon>Pezizomycotina</taxon>
        <taxon>Orbiliomycetes</taxon>
        <taxon>Orbiliales</taxon>
        <taxon>Orbiliaceae</taxon>
        <taxon>Orbilia</taxon>
    </lineage>
</organism>
<evidence type="ECO:0000313" key="2">
    <source>
        <dbReference type="EMBL" id="KAK6526314.1"/>
    </source>
</evidence>
<accession>A0AAV9WU35</accession>
<reference evidence="2 3" key="1">
    <citation type="submission" date="2019-10" db="EMBL/GenBank/DDBJ databases">
        <authorList>
            <person name="Palmer J.M."/>
        </authorList>
    </citation>
    <scope>NUCLEOTIDE SEQUENCE [LARGE SCALE GENOMIC DNA]</scope>
    <source>
        <strain evidence="2 3">TWF694</strain>
    </source>
</reference>
<proteinExistence type="predicted"/>
<feature type="region of interest" description="Disordered" evidence="1">
    <location>
        <begin position="1"/>
        <end position="55"/>
    </location>
</feature>
<name>A0AAV9WU35_9PEZI</name>
<feature type="compositionally biased region" description="Polar residues" evidence="1">
    <location>
        <begin position="32"/>
        <end position="53"/>
    </location>
</feature>